<reference evidence="2 3" key="1">
    <citation type="submission" date="2018-06" db="EMBL/GenBank/DDBJ databases">
        <authorList>
            <consortium name="Pathogen Informatics"/>
            <person name="Doyle S."/>
        </authorList>
    </citation>
    <scope>NUCLEOTIDE SEQUENCE [LARGE SCALE GENOMIC DNA]</scope>
    <source>
        <strain evidence="2 3">NCTC11978</strain>
    </source>
</reference>
<gene>
    <name evidence="2" type="ORF">NCTC11978_01335</name>
</gene>
<organism evidence="2 3">
    <name type="scientific">Legionella feeleii</name>
    <dbReference type="NCBI Taxonomy" id="453"/>
    <lineage>
        <taxon>Bacteria</taxon>
        <taxon>Pseudomonadati</taxon>
        <taxon>Pseudomonadota</taxon>
        <taxon>Gammaproteobacteria</taxon>
        <taxon>Legionellales</taxon>
        <taxon>Legionellaceae</taxon>
        <taxon>Legionella</taxon>
    </lineage>
</organism>
<evidence type="ECO:0000256" key="1">
    <source>
        <dbReference type="SAM" id="MobiDB-lite"/>
    </source>
</evidence>
<accession>A0A378J1J1</accession>
<dbReference type="Proteomes" id="UP000254033">
    <property type="component" value="Unassembled WGS sequence"/>
</dbReference>
<sequence>MSALEQKPQNKISVLFKESVSLIAHNLGDLTTLKCYNIYHHVLILNKMPKPSPEVTSQLTLVPMLNLYLQANKIDLKANKTGICNGLAAVYCKYALEDKEEEFLIMLQYIEHKGKEILYAQEHGVAPPPSTNDKFSNLDDSKANKFIGEVLFAYLPKEFNKTLNQDDSIQLLKFLDKDGVTQKPIVKEYNLALVADVKDWSQIFNKLKVEGTAWTVGTPTHAISVFVKNGEFRVYDPNHTLIDICKDGKSLAKLLTTVFPDNDKAATLLPLTINICSHPDKPSNHQYPTKEWIFKNLLKKEPDKINQFMEINGHKFDSLAMAVLQNDVEQIRLCFEKGASNPEVALQLAARDNRLDAIDVLLKDEHRKLIKNPDKVYVESCRLALETGRYEAFERLLKDEAINAAFCSSIRDAKNRADFLQLVATSGSPQCIEKLVECYQKNIADVDIPALIKSSNAIGAAEKSGNKRSVQLLCNLAGVELQTSQEKSLVDFPSNDKETRTLIEGFCTFIQFINDMIYAAISLILPSAKKQETLAYTNTPYARLFKPAPDKTESPLLAPLTTAPDKSGPQ</sequence>
<protein>
    <submittedName>
        <fullName evidence="2">Ankyrin repeat-containing protein</fullName>
    </submittedName>
</protein>
<dbReference type="EMBL" id="UGNY01000001">
    <property type="protein sequence ID" value="STX38154.1"/>
    <property type="molecule type" value="Genomic_DNA"/>
</dbReference>
<name>A0A378J1J1_9GAMM</name>
<evidence type="ECO:0000313" key="3">
    <source>
        <dbReference type="Proteomes" id="UP000254033"/>
    </source>
</evidence>
<proteinExistence type="predicted"/>
<feature type="region of interest" description="Disordered" evidence="1">
    <location>
        <begin position="546"/>
        <end position="570"/>
    </location>
</feature>
<dbReference type="RefSeq" id="WP_115174991.1">
    <property type="nucleotide sequence ID" value="NZ_UGNY01000001.1"/>
</dbReference>
<dbReference type="AlphaFoldDB" id="A0A378J1J1"/>
<dbReference type="SUPFAM" id="SSF48403">
    <property type="entry name" value="Ankyrin repeat"/>
    <property type="match status" value="1"/>
</dbReference>
<dbReference type="InterPro" id="IPR036770">
    <property type="entry name" value="Ankyrin_rpt-contain_sf"/>
</dbReference>
<evidence type="ECO:0000313" key="2">
    <source>
        <dbReference type="EMBL" id="STX38154.1"/>
    </source>
</evidence>
<dbReference type="Gene3D" id="1.25.40.20">
    <property type="entry name" value="Ankyrin repeat-containing domain"/>
    <property type="match status" value="1"/>
</dbReference>